<proteinExistence type="predicted"/>
<evidence type="ECO:0000313" key="2">
    <source>
        <dbReference type="EMBL" id="QLI60749.1"/>
    </source>
</evidence>
<organism evidence="1 3">
    <name type="scientific">Scale drop disease virus</name>
    <dbReference type="NCBI Taxonomy" id="1697349"/>
    <lineage>
        <taxon>Viruses</taxon>
        <taxon>Varidnaviria</taxon>
        <taxon>Bamfordvirae</taxon>
        <taxon>Nucleocytoviricota</taxon>
        <taxon>Megaviricetes</taxon>
        <taxon>Pimascovirales</taxon>
        <taxon>Pimascovirales incertae sedis</taxon>
        <taxon>Iridoviridae</taxon>
        <taxon>Alphairidovirinae</taxon>
        <taxon>Megalocytivirus</taxon>
        <taxon>Megalocytivirus lates1</taxon>
    </lineage>
</organism>
<sequence>MELLYETCKGVPDSILFDCISNYVRNNHNVIIPCVDKSVPAKYEDLQFFTKNRRRHVRTLNIKHKDPVLYIDDCDLQCDFPERKYFFRDKIAFEYLGIINSAKVCYCQGYEFLVMVGSDRRIYGYQKDTVYLLAHGIRDMYYNGLRILQVINWGDPYSIKELRAMRKKEEDAFKEYVQQQKPKFLENLNKIRLKRQQEGICQTIESVCHEIA</sequence>
<evidence type="ECO:0000313" key="1">
    <source>
        <dbReference type="EMBL" id="AKU37489.1"/>
    </source>
</evidence>
<keyword evidence="3" id="KW-1185">Reference proteome</keyword>
<name>A0A0K1L6I8_9VIRU</name>
<accession>A0A0K1L6I8</accession>
<protein>
    <submittedName>
        <fullName evidence="1">ORF_074R</fullName>
    </submittedName>
</protein>
<evidence type="ECO:0000313" key="3">
    <source>
        <dbReference type="Proteomes" id="UP000201485"/>
    </source>
</evidence>
<reference evidence="1 3" key="1">
    <citation type="journal article" date="2015" name="PLoS Pathog.">
        <title>A Novel Virus Causes Scale Drop Disease in Lates calcarifer.</title>
        <authorList>
            <person name="de Groof A."/>
            <person name="Guelen L."/>
            <person name="Deijs M."/>
            <person name="van der Wal Y."/>
            <person name="Miyata M."/>
            <person name="Ng K.S."/>
            <person name="van Grinsven L."/>
            <person name="Simmelink B."/>
            <person name="Biermann Y."/>
            <person name="Grisez L."/>
            <person name="van Lent J."/>
            <person name="de Ronde A."/>
            <person name="Chang S.F."/>
            <person name="Schrier C."/>
            <person name="van der Hoek L."/>
        </authorList>
    </citation>
    <scope>NUCLEOTIDE SEQUENCE [LARGE SCALE GENOMIC DNA]</scope>
    <source>
        <strain evidence="1">C4575</strain>
    </source>
</reference>
<dbReference type="RefSeq" id="YP_009163835.1">
    <property type="nucleotide sequence ID" value="NC_027778.1"/>
</dbReference>
<gene>
    <name evidence="1" type="ORF">SDDV_074</name>
</gene>
<dbReference type="EMBL" id="MN562489">
    <property type="protein sequence ID" value="QLI60749.1"/>
    <property type="molecule type" value="Genomic_DNA"/>
</dbReference>
<dbReference type="GeneID" id="25479123"/>
<dbReference type="KEGG" id="vg:25479123"/>
<dbReference type="EMBL" id="KR139659">
    <property type="protein sequence ID" value="AKU37489.1"/>
    <property type="molecule type" value="Genomic_DNA"/>
</dbReference>
<evidence type="ECO:0000313" key="4">
    <source>
        <dbReference type="Proteomes" id="UP000510602"/>
    </source>
</evidence>
<dbReference type="Proteomes" id="UP000201485">
    <property type="component" value="Segment"/>
</dbReference>
<dbReference type="Proteomes" id="UP000510602">
    <property type="component" value="Segment"/>
</dbReference>
<reference evidence="2 4" key="2">
    <citation type="submission" date="2019-10" db="EMBL/GenBank/DDBJ databases">
        <authorList>
            <person name="Kayansamruaj P."/>
        </authorList>
    </citation>
    <scope>NUCLEOTIDE SEQUENCE [LARGE SCALE GENOMIC DNA]</scope>
    <source>
        <strain evidence="2">SDDV_Thai_2019</strain>
    </source>
</reference>